<evidence type="ECO:0000313" key="1">
    <source>
        <dbReference type="EMBL" id="KAJ8649196.1"/>
    </source>
</evidence>
<proteinExistence type="predicted"/>
<accession>A0ACC2MTW4</accession>
<organism evidence="1 2">
    <name type="scientific">Persea americana</name>
    <name type="common">Avocado</name>
    <dbReference type="NCBI Taxonomy" id="3435"/>
    <lineage>
        <taxon>Eukaryota</taxon>
        <taxon>Viridiplantae</taxon>
        <taxon>Streptophyta</taxon>
        <taxon>Embryophyta</taxon>
        <taxon>Tracheophyta</taxon>
        <taxon>Spermatophyta</taxon>
        <taxon>Magnoliopsida</taxon>
        <taxon>Magnoliidae</taxon>
        <taxon>Laurales</taxon>
        <taxon>Lauraceae</taxon>
        <taxon>Persea</taxon>
    </lineage>
</organism>
<dbReference type="Proteomes" id="UP001234297">
    <property type="component" value="Chromosome 1"/>
</dbReference>
<protein>
    <submittedName>
        <fullName evidence="1">Uncharacterized protein</fullName>
    </submittedName>
</protein>
<name>A0ACC2MTW4_PERAE</name>
<keyword evidence="2" id="KW-1185">Reference proteome</keyword>
<comment type="caution">
    <text evidence="1">The sequence shown here is derived from an EMBL/GenBank/DDBJ whole genome shotgun (WGS) entry which is preliminary data.</text>
</comment>
<evidence type="ECO:0000313" key="2">
    <source>
        <dbReference type="Proteomes" id="UP001234297"/>
    </source>
</evidence>
<sequence length="259" mass="29619">MVNEAATVGASSNRKPASKGLRFPLTRLKPRVSIGCMKSGPVLAQKNVKYHEPEYWKFGEEGNRYFLHATGHIYAITRELATYISVNHACQFCTSMQMKMCRLVLGLLDLKLNTSMNATCSVGRPQLNNKLKKEAKESGEEYKVTKPVIIALKHYSVCCQALGLPLEEPGRYVDASYFGNRYDPTNPLYRYDYWGEPKNSEKSRHQRMIDTHNSSIVGKGNVWYETSYEDFVKQKMRRKALSKGVNNSDHTLLVFYSYF</sequence>
<dbReference type="EMBL" id="CM056809">
    <property type="protein sequence ID" value="KAJ8649196.1"/>
    <property type="molecule type" value="Genomic_DNA"/>
</dbReference>
<gene>
    <name evidence="1" type="ORF">MRB53_002219</name>
</gene>
<reference evidence="1 2" key="1">
    <citation type="journal article" date="2022" name="Hortic Res">
        <title>A haplotype resolved chromosomal level avocado genome allows analysis of novel avocado genes.</title>
        <authorList>
            <person name="Nath O."/>
            <person name="Fletcher S.J."/>
            <person name="Hayward A."/>
            <person name="Shaw L.M."/>
            <person name="Masouleh A.K."/>
            <person name="Furtado A."/>
            <person name="Henry R.J."/>
            <person name="Mitter N."/>
        </authorList>
    </citation>
    <scope>NUCLEOTIDE SEQUENCE [LARGE SCALE GENOMIC DNA]</scope>
    <source>
        <strain evidence="2">cv. Hass</strain>
    </source>
</reference>